<sequence>MSITWLWSSPKKVCEFDIPIKTKYYQNMKKLILALLVFTSSYNYAQSVNDYKAVIIPLQYKFLKSENQYRLNTATKFNLTKAGFVSFYKNENLTADYSDRCSLLYADVEKEGGFLITKLYLTLKDCNDKVIFKSIVGKSKEKDFQLAYMEALNQAFQSVYALRYKYSGVSAKSESMVIQQKVVNSVATTQFQNTVQTSNVDLKDSNLLYAQATPTGFQLIDSTPKVVMKLMKTSQPNSFIAIRDSVQGSLILKDNHWYFEYYQNDELISEKVAVKF</sequence>
<dbReference type="Proteomes" id="UP000184020">
    <property type="component" value="Unassembled WGS sequence"/>
</dbReference>
<proteinExistence type="predicted"/>
<dbReference type="RefSeq" id="WP_244533902.1">
    <property type="nucleotide sequence ID" value="NZ_FQWF01000006.1"/>
</dbReference>
<gene>
    <name evidence="1" type="ORF">SAMN05444372_10673</name>
</gene>
<dbReference type="STRING" id="229205.SAMN05444372_10673"/>
<protein>
    <submittedName>
        <fullName evidence="1">Uncharacterized protein</fullName>
    </submittedName>
</protein>
<dbReference type="EMBL" id="FQWF01000006">
    <property type="protein sequence ID" value="SHG46081.1"/>
    <property type="molecule type" value="Genomic_DNA"/>
</dbReference>
<keyword evidence="2" id="KW-1185">Reference proteome</keyword>
<organism evidence="1 2">
    <name type="scientific">Flavobacterium micromati</name>
    <dbReference type="NCBI Taxonomy" id="229205"/>
    <lineage>
        <taxon>Bacteria</taxon>
        <taxon>Pseudomonadati</taxon>
        <taxon>Bacteroidota</taxon>
        <taxon>Flavobacteriia</taxon>
        <taxon>Flavobacteriales</taxon>
        <taxon>Flavobacteriaceae</taxon>
        <taxon>Flavobacterium</taxon>
    </lineage>
</organism>
<name>A0A1M5JZU7_9FLAO</name>
<evidence type="ECO:0000313" key="1">
    <source>
        <dbReference type="EMBL" id="SHG46081.1"/>
    </source>
</evidence>
<reference evidence="2" key="1">
    <citation type="submission" date="2016-11" db="EMBL/GenBank/DDBJ databases">
        <authorList>
            <person name="Varghese N."/>
            <person name="Submissions S."/>
        </authorList>
    </citation>
    <scope>NUCLEOTIDE SEQUENCE [LARGE SCALE GENOMIC DNA]</scope>
    <source>
        <strain evidence="2">DSM 17659</strain>
    </source>
</reference>
<evidence type="ECO:0000313" key="2">
    <source>
        <dbReference type="Proteomes" id="UP000184020"/>
    </source>
</evidence>
<dbReference type="AlphaFoldDB" id="A0A1M5JZU7"/>
<accession>A0A1M5JZU7</accession>